<evidence type="ECO:0000313" key="2">
    <source>
        <dbReference type="EMBL" id="REK73899.1"/>
    </source>
</evidence>
<evidence type="ECO:0000256" key="1">
    <source>
        <dbReference type="SAM" id="Phobius"/>
    </source>
</evidence>
<dbReference type="RefSeq" id="WP_119704008.1">
    <property type="nucleotide sequence ID" value="NZ_JBHSOI010000001.1"/>
</dbReference>
<comment type="caution">
    <text evidence="2">The sequence shown here is derived from an EMBL/GenBank/DDBJ whole genome shotgun (WGS) entry which is preliminary data.</text>
</comment>
<feature type="transmembrane region" description="Helical" evidence="1">
    <location>
        <begin position="47"/>
        <end position="71"/>
    </location>
</feature>
<dbReference type="Proteomes" id="UP000265581">
    <property type="component" value="Unassembled WGS sequence"/>
</dbReference>
<sequence>MDVLVGRGRIRHAWTVLLIPPAALAVLGLAIGLALSVGDREVTPLTGVAFGLVGLAVGSAVSLVMISLWLVSAARVSYYVSGSRIVVQRGRRVVASVDVATVARVEIVGRATTRGFFIGFGGFWSLLSDLPLVACTTDDSRWSILTDALPSILIVGDDELRAFATALSDALLRGVGEPRTLRSLIS</sequence>
<keyword evidence="1" id="KW-0472">Membrane</keyword>
<reference evidence="2 3" key="1">
    <citation type="submission" date="2018-08" db="EMBL/GenBank/DDBJ databases">
        <title>Aeromicrobium sp. M2KJ-4, whole genome shotgun sequence.</title>
        <authorList>
            <person name="Tuo L."/>
        </authorList>
    </citation>
    <scope>NUCLEOTIDE SEQUENCE [LARGE SCALE GENOMIC DNA]</scope>
    <source>
        <strain evidence="2 3">M2KJ-4</strain>
    </source>
</reference>
<organism evidence="2 3">
    <name type="scientific">Aeromicrobium endophyticum</name>
    <dbReference type="NCBI Taxonomy" id="2292704"/>
    <lineage>
        <taxon>Bacteria</taxon>
        <taxon>Bacillati</taxon>
        <taxon>Actinomycetota</taxon>
        <taxon>Actinomycetes</taxon>
        <taxon>Propionibacteriales</taxon>
        <taxon>Nocardioidaceae</taxon>
        <taxon>Aeromicrobium</taxon>
    </lineage>
</organism>
<dbReference type="AlphaFoldDB" id="A0A371PD81"/>
<name>A0A371PD81_9ACTN</name>
<keyword evidence="1" id="KW-1133">Transmembrane helix</keyword>
<gene>
    <name evidence="2" type="ORF">DX116_10410</name>
</gene>
<keyword evidence="1" id="KW-0812">Transmembrane</keyword>
<accession>A0A371PD81</accession>
<dbReference type="EMBL" id="QUBR01000001">
    <property type="protein sequence ID" value="REK73899.1"/>
    <property type="molecule type" value="Genomic_DNA"/>
</dbReference>
<evidence type="ECO:0008006" key="4">
    <source>
        <dbReference type="Google" id="ProtNLM"/>
    </source>
</evidence>
<protein>
    <recommendedName>
        <fullName evidence="4">PH domain-containing protein</fullName>
    </recommendedName>
</protein>
<feature type="transmembrane region" description="Helical" evidence="1">
    <location>
        <begin position="12"/>
        <end position="35"/>
    </location>
</feature>
<keyword evidence="3" id="KW-1185">Reference proteome</keyword>
<evidence type="ECO:0000313" key="3">
    <source>
        <dbReference type="Proteomes" id="UP000265581"/>
    </source>
</evidence>
<proteinExistence type="predicted"/>